<reference evidence="1 2" key="2">
    <citation type="journal article" date="2018" name="Plant J.">
        <title>The Physcomitrella patens chromosome-scale assembly reveals moss genome structure and evolution.</title>
        <authorList>
            <person name="Lang D."/>
            <person name="Ullrich K.K."/>
            <person name="Murat F."/>
            <person name="Fuchs J."/>
            <person name="Jenkins J."/>
            <person name="Haas F.B."/>
            <person name="Piednoel M."/>
            <person name="Gundlach H."/>
            <person name="Van Bel M."/>
            <person name="Meyberg R."/>
            <person name="Vives C."/>
            <person name="Morata J."/>
            <person name="Symeonidi A."/>
            <person name="Hiss M."/>
            <person name="Muchero W."/>
            <person name="Kamisugi Y."/>
            <person name="Saleh O."/>
            <person name="Blanc G."/>
            <person name="Decker E.L."/>
            <person name="van Gessel N."/>
            <person name="Grimwood J."/>
            <person name="Hayes R.D."/>
            <person name="Graham S.W."/>
            <person name="Gunter L.E."/>
            <person name="McDaniel S.F."/>
            <person name="Hoernstein S.N.W."/>
            <person name="Larsson A."/>
            <person name="Li F.W."/>
            <person name="Perroud P.F."/>
            <person name="Phillips J."/>
            <person name="Ranjan P."/>
            <person name="Rokshar D.S."/>
            <person name="Rothfels C.J."/>
            <person name="Schneider L."/>
            <person name="Shu S."/>
            <person name="Stevenson D.W."/>
            <person name="Thummler F."/>
            <person name="Tillich M."/>
            <person name="Villarreal Aguilar J.C."/>
            <person name="Widiez T."/>
            <person name="Wong G.K."/>
            <person name="Wymore A."/>
            <person name="Zhang Y."/>
            <person name="Zimmer A.D."/>
            <person name="Quatrano R.S."/>
            <person name="Mayer K.F.X."/>
            <person name="Goodstein D."/>
            <person name="Casacuberta J.M."/>
            <person name="Vandepoele K."/>
            <person name="Reski R."/>
            <person name="Cuming A.C."/>
            <person name="Tuskan G.A."/>
            <person name="Maumus F."/>
            <person name="Salse J."/>
            <person name="Schmutz J."/>
            <person name="Rensing S.A."/>
        </authorList>
    </citation>
    <scope>NUCLEOTIDE SEQUENCE [LARGE SCALE GENOMIC DNA]</scope>
    <source>
        <strain evidence="1 2">cv. Gransden 2004</strain>
    </source>
</reference>
<reference evidence="1 2" key="1">
    <citation type="journal article" date="2008" name="Science">
        <title>The Physcomitrella genome reveals evolutionary insights into the conquest of land by plants.</title>
        <authorList>
            <person name="Rensing S."/>
            <person name="Lang D."/>
            <person name="Zimmer A."/>
            <person name="Terry A."/>
            <person name="Salamov A."/>
            <person name="Shapiro H."/>
            <person name="Nishiyama T."/>
            <person name="Perroud P.-F."/>
            <person name="Lindquist E."/>
            <person name="Kamisugi Y."/>
            <person name="Tanahashi T."/>
            <person name="Sakakibara K."/>
            <person name="Fujita T."/>
            <person name="Oishi K."/>
            <person name="Shin-I T."/>
            <person name="Kuroki Y."/>
            <person name="Toyoda A."/>
            <person name="Suzuki Y."/>
            <person name="Hashimoto A."/>
            <person name="Yamaguchi K."/>
            <person name="Sugano A."/>
            <person name="Kohara Y."/>
            <person name="Fujiyama A."/>
            <person name="Anterola A."/>
            <person name="Aoki S."/>
            <person name="Ashton N."/>
            <person name="Barbazuk W.B."/>
            <person name="Barker E."/>
            <person name="Bennetzen J."/>
            <person name="Bezanilla M."/>
            <person name="Blankenship R."/>
            <person name="Cho S.H."/>
            <person name="Dutcher S."/>
            <person name="Estelle M."/>
            <person name="Fawcett J.A."/>
            <person name="Gundlach H."/>
            <person name="Hanada K."/>
            <person name="Heyl A."/>
            <person name="Hicks K.A."/>
            <person name="Hugh J."/>
            <person name="Lohr M."/>
            <person name="Mayer K."/>
            <person name="Melkozernov A."/>
            <person name="Murata T."/>
            <person name="Nelson D."/>
            <person name="Pils B."/>
            <person name="Prigge M."/>
            <person name="Reiss B."/>
            <person name="Renner T."/>
            <person name="Rombauts S."/>
            <person name="Rushton P."/>
            <person name="Sanderfoot A."/>
            <person name="Schween G."/>
            <person name="Shiu S.-H."/>
            <person name="Stueber K."/>
            <person name="Theodoulou F.L."/>
            <person name="Tu H."/>
            <person name="Van de Peer Y."/>
            <person name="Verrier P.J."/>
            <person name="Waters E."/>
            <person name="Wood A."/>
            <person name="Yang L."/>
            <person name="Cove D."/>
            <person name="Cuming A."/>
            <person name="Hasebe M."/>
            <person name="Lucas S."/>
            <person name="Mishler D.B."/>
            <person name="Reski R."/>
            <person name="Grigoriev I."/>
            <person name="Quatrano R.S."/>
            <person name="Boore J.L."/>
        </authorList>
    </citation>
    <scope>NUCLEOTIDE SEQUENCE [LARGE SCALE GENOMIC DNA]</scope>
    <source>
        <strain evidence="1 2">cv. Gransden 2004</strain>
    </source>
</reference>
<evidence type="ECO:0000313" key="2">
    <source>
        <dbReference type="Proteomes" id="UP000006727"/>
    </source>
</evidence>
<keyword evidence="2" id="KW-1185">Reference proteome</keyword>
<dbReference type="EMBL" id="ABEU02000010">
    <property type="status" value="NOT_ANNOTATED_CDS"/>
    <property type="molecule type" value="Genomic_DNA"/>
</dbReference>
<name>A0A7I4A5B6_PHYPA</name>
<sequence>MECAGPTSEGLRTAHFSLLLQRNDWHATFITSSHFVELHGINAKLAAIGVTVTDDLVQIVIKAILDSYDHFMQHYTTGDMEISLRNNSLENCKQPLDPKSTKCKEQARVIITEQQIIGYKCA</sequence>
<dbReference type="EnsemblPlants" id="Pp3c10_3410V3.2">
    <property type="protein sequence ID" value="Pp3c10_3410V3.2"/>
    <property type="gene ID" value="Pp3c10_3410"/>
</dbReference>
<dbReference type="Proteomes" id="UP000006727">
    <property type="component" value="Chromosome 10"/>
</dbReference>
<organism evidence="1 2">
    <name type="scientific">Physcomitrium patens</name>
    <name type="common">Spreading-leaved earth moss</name>
    <name type="synonym">Physcomitrella patens</name>
    <dbReference type="NCBI Taxonomy" id="3218"/>
    <lineage>
        <taxon>Eukaryota</taxon>
        <taxon>Viridiplantae</taxon>
        <taxon>Streptophyta</taxon>
        <taxon>Embryophyta</taxon>
        <taxon>Bryophyta</taxon>
        <taxon>Bryophytina</taxon>
        <taxon>Bryopsida</taxon>
        <taxon>Funariidae</taxon>
        <taxon>Funariales</taxon>
        <taxon>Funariaceae</taxon>
        <taxon>Physcomitrium</taxon>
    </lineage>
</organism>
<dbReference type="InParanoid" id="A0A7I4A5B6"/>
<accession>A0A7I4A5B6</accession>
<proteinExistence type="predicted"/>
<protein>
    <submittedName>
        <fullName evidence="1">Uncharacterized protein</fullName>
    </submittedName>
</protein>
<reference evidence="1" key="3">
    <citation type="submission" date="2020-12" db="UniProtKB">
        <authorList>
            <consortium name="EnsemblPlants"/>
        </authorList>
    </citation>
    <scope>IDENTIFICATION</scope>
</reference>
<dbReference type="AlphaFoldDB" id="A0A7I4A5B6"/>
<dbReference type="Gramene" id="Pp3c10_3410V3.2">
    <property type="protein sequence ID" value="Pp3c10_3410V3.2"/>
    <property type="gene ID" value="Pp3c10_3410"/>
</dbReference>
<evidence type="ECO:0000313" key="1">
    <source>
        <dbReference type="EnsemblPlants" id="Pp3c10_3410V3.2"/>
    </source>
</evidence>